<evidence type="ECO:0000256" key="12">
    <source>
        <dbReference type="ARBA" id="ARBA00038669"/>
    </source>
</evidence>
<evidence type="ECO:0000256" key="7">
    <source>
        <dbReference type="ARBA" id="ARBA00022840"/>
    </source>
</evidence>
<dbReference type="SUPFAM" id="SSF52540">
    <property type="entry name" value="P-loop containing nucleoside triphosphate hydrolases"/>
    <property type="match status" value="1"/>
</dbReference>
<keyword evidence="4" id="KW-1003">Cell membrane</keyword>
<dbReference type="EMBL" id="CP045915">
    <property type="protein sequence ID" value="QGH33833.1"/>
    <property type="molecule type" value="Genomic_DNA"/>
</dbReference>
<name>A0A5Q2TIM4_9BACI</name>
<evidence type="ECO:0000256" key="10">
    <source>
        <dbReference type="ARBA" id="ARBA00023112"/>
    </source>
</evidence>
<dbReference type="PROSITE" id="PS50893">
    <property type="entry name" value="ABC_TRANSPORTER_2"/>
    <property type="match status" value="1"/>
</dbReference>
<dbReference type="InterPro" id="IPR003439">
    <property type="entry name" value="ABC_transporter-like_ATP-bd"/>
</dbReference>
<keyword evidence="10" id="KW-0921">Nickel transport</keyword>
<comment type="catalytic activity">
    <reaction evidence="15">
        <text>Ni(2+)(out) + ATP + H2O = Ni(2+)(in) + ADP + phosphate + H(+)</text>
        <dbReference type="Rhea" id="RHEA:15557"/>
        <dbReference type="ChEBI" id="CHEBI:15377"/>
        <dbReference type="ChEBI" id="CHEBI:15378"/>
        <dbReference type="ChEBI" id="CHEBI:30616"/>
        <dbReference type="ChEBI" id="CHEBI:43474"/>
        <dbReference type="ChEBI" id="CHEBI:49786"/>
        <dbReference type="ChEBI" id="CHEBI:456216"/>
        <dbReference type="EC" id="7.2.2.11"/>
    </reaction>
    <physiologicalReaction direction="left-to-right" evidence="15">
        <dbReference type="Rhea" id="RHEA:15558"/>
    </physiologicalReaction>
</comment>
<evidence type="ECO:0000313" key="17">
    <source>
        <dbReference type="EMBL" id="QGH33833.1"/>
    </source>
</evidence>
<feature type="domain" description="ABC transporter" evidence="16">
    <location>
        <begin position="5"/>
        <end position="235"/>
    </location>
</feature>
<evidence type="ECO:0000256" key="2">
    <source>
        <dbReference type="ARBA" id="ARBA00005417"/>
    </source>
</evidence>
<reference evidence="17 18" key="1">
    <citation type="submission" date="2019-11" db="EMBL/GenBank/DDBJ databases">
        <title>Gracilibacillus salitolerans sp. nov., a moderate halophile isolated from a saline soil in northwest China.</title>
        <authorList>
            <person name="Gan L."/>
        </authorList>
    </citation>
    <scope>NUCLEOTIDE SEQUENCE [LARGE SCALE GENOMIC DNA]</scope>
    <source>
        <strain evidence="17 18">SCU50</strain>
    </source>
</reference>
<dbReference type="GO" id="GO:0005524">
    <property type="term" value="F:ATP binding"/>
    <property type="evidence" value="ECO:0007669"/>
    <property type="project" value="UniProtKB-KW"/>
</dbReference>
<dbReference type="Gene3D" id="3.40.50.300">
    <property type="entry name" value="P-loop containing nucleotide triphosphate hydrolases"/>
    <property type="match status" value="1"/>
</dbReference>
<dbReference type="InterPro" id="IPR050388">
    <property type="entry name" value="ABC_Ni/Peptide_Import"/>
</dbReference>
<comment type="subunit">
    <text evidence="12">The complex is composed of two ATP-binding proteins (NikD and NikE), two transmembrane proteins (NikB and NikC) and a solute-binding protein (NikA).</text>
</comment>
<protein>
    <recommendedName>
        <fullName evidence="14">Nickel import system ATP-binding protein NikD</fullName>
        <ecNumber evidence="13">7.2.2.11</ecNumber>
    </recommendedName>
</protein>
<evidence type="ECO:0000256" key="9">
    <source>
        <dbReference type="ARBA" id="ARBA00023065"/>
    </source>
</evidence>
<organism evidence="17 18">
    <name type="scientific">Gracilibacillus salitolerans</name>
    <dbReference type="NCBI Taxonomy" id="2663022"/>
    <lineage>
        <taxon>Bacteria</taxon>
        <taxon>Bacillati</taxon>
        <taxon>Bacillota</taxon>
        <taxon>Bacilli</taxon>
        <taxon>Bacillales</taxon>
        <taxon>Bacillaceae</taxon>
        <taxon>Gracilibacillus</taxon>
    </lineage>
</organism>
<evidence type="ECO:0000313" key="18">
    <source>
        <dbReference type="Proteomes" id="UP000339690"/>
    </source>
</evidence>
<comment type="subcellular location">
    <subcellularLocation>
        <location evidence="1">Cell membrane</location>
        <topology evidence="1">Peripheral membrane protein</topology>
    </subcellularLocation>
</comment>
<dbReference type="SMART" id="SM00382">
    <property type="entry name" value="AAA"/>
    <property type="match status" value="1"/>
</dbReference>
<dbReference type="PANTHER" id="PTHR43297:SF13">
    <property type="entry name" value="NICKEL ABC TRANSPORTER, ATP-BINDING PROTEIN"/>
    <property type="match status" value="1"/>
</dbReference>
<keyword evidence="3" id="KW-0813">Transport</keyword>
<evidence type="ECO:0000256" key="8">
    <source>
        <dbReference type="ARBA" id="ARBA00022967"/>
    </source>
</evidence>
<comment type="similarity">
    <text evidence="2">Belongs to the ABC transporter superfamily.</text>
</comment>
<keyword evidence="8" id="KW-1278">Translocase</keyword>
<proteinExistence type="inferred from homology"/>
<evidence type="ECO:0000259" key="16">
    <source>
        <dbReference type="PROSITE" id="PS50893"/>
    </source>
</evidence>
<dbReference type="GO" id="GO:0016887">
    <property type="term" value="F:ATP hydrolysis activity"/>
    <property type="evidence" value="ECO:0007669"/>
    <property type="project" value="InterPro"/>
</dbReference>
<dbReference type="GO" id="GO:0005886">
    <property type="term" value="C:plasma membrane"/>
    <property type="evidence" value="ECO:0007669"/>
    <property type="project" value="UniProtKB-SubCell"/>
</dbReference>
<dbReference type="InterPro" id="IPR003593">
    <property type="entry name" value="AAA+_ATPase"/>
</dbReference>
<dbReference type="InterPro" id="IPR027417">
    <property type="entry name" value="P-loop_NTPase"/>
</dbReference>
<gene>
    <name evidence="17" type="ORF">GI584_07280</name>
</gene>
<evidence type="ECO:0000256" key="3">
    <source>
        <dbReference type="ARBA" id="ARBA00022448"/>
    </source>
</evidence>
<evidence type="ECO:0000256" key="4">
    <source>
        <dbReference type="ARBA" id="ARBA00022475"/>
    </source>
</evidence>
<keyword evidence="11" id="KW-0472">Membrane</keyword>
<dbReference type="EC" id="7.2.2.11" evidence="13"/>
<accession>A0A5Q2TIM4</accession>
<keyword evidence="6" id="KW-0547">Nucleotide-binding</keyword>
<dbReference type="Pfam" id="PF00005">
    <property type="entry name" value="ABC_tran"/>
    <property type="match status" value="1"/>
</dbReference>
<dbReference type="GO" id="GO:0015413">
    <property type="term" value="F:ABC-type nickel transporter activity"/>
    <property type="evidence" value="ECO:0007669"/>
    <property type="project" value="UniProtKB-EC"/>
</dbReference>
<dbReference type="PANTHER" id="PTHR43297">
    <property type="entry name" value="OLIGOPEPTIDE TRANSPORT ATP-BINDING PROTEIN APPD"/>
    <property type="match status" value="1"/>
</dbReference>
<evidence type="ECO:0000256" key="15">
    <source>
        <dbReference type="ARBA" id="ARBA00048610"/>
    </source>
</evidence>
<evidence type="ECO:0000256" key="6">
    <source>
        <dbReference type="ARBA" id="ARBA00022741"/>
    </source>
</evidence>
<keyword evidence="7 17" id="KW-0067">ATP-binding</keyword>
<dbReference type="Proteomes" id="UP000339690">
    <property type="component" value="Chromosome"/>
</dbReference>
<evidence type="ECO:0000256" key="1">
    <source>
        <dbReference type="ARBA" id="ARBA00004202"/>
    </source>
</evidence>
<dbReference type="RefSeq" id="WP_153790794.1">
    <property type="nucleotide sequence ID" value="NZ_CP045915.1"/>
</dbReference>
<sequence>MKTILEVNQLSVFHQESAHCLLKDIHFSLTKGQVLALVGASGSGKSLLAQSIFQLLPENLRQKGDVLYSGRQVNEQDRGTNIVLIPQSVAALDPLMKVGKQIEGLIQAGNPHQMMLDLLARLGLDADIATRYPFQLSGGQARRVLAMIALGSPANVVIADEPTPGLDQEAKNEMIALLKQVKQAGKAILLITHDFDVALQLADQVAVLEQGSIVEVADVEHFSGEGEKLTHPFTKALWQSLPQNLFKI</sequence>
<evidence type="ECO:0000256" key="13">
    <source>
        <dbReference type="ARBA" id="ARBA00039098"/>
    </source>
</evidence>
<dbReference type="KEGG" id="grc:GI584_07280"/>
<evidence type="ECO:0000256" key="5">
    <source>
        <dbReference type="ARBA" id="ARBA00022596"/>
    </source>
</evidence>
<evidence type="ECO:0000256" key="14">
    <source>
        <dbReference type="ARBA" id="ARBA00044143"/>
    </source>
</evidence>
<keyword evidence="9" id="KW-0406">Ion transport</keyword>
<keyword evidence="18" id="KW-1185">Reference proteome</keyword>
<dbReference type="AlphaFoldDB" id="A0A5Q2TIM4"/>
<evidence type="ECO:0000256" key="11">
    <source>
        <dbReference type="ARBA" id="ARBA00023136"/>
    </source>
</evidence>
<keyword evidence="5" id="KW-0533">Nickel</keyword>